<gene>
    <name evidence="3" type="primary">LOC108664837</name>
</gene>
<evidence type="ECO:0000313" key="2">
    <source>
        <dbReference type="Proteomes" id="UP000694843"/>
    </source>
</evidence>
<dbReference type="KEGG" id="hazt:108664837"/>
<dbReference type="InterPro" id="IPR002156">
    <property type="entry name" value="RNaseH_domain"/>
</dbReference>
<dbReference type="Gene3D" id="3.30.420.10">
    <property type="entry name" value="Ribonuclease H-like superfamily/Ribonuclease H"/>
    <property type="match status" value="1"/>
</dbReference>
<dbReference type="OMA" id="HIILECI"/>
<organism evidence="2 3">
    <name type="scientific">Hyalella azteca</name>
    <name type="common">Amphipod</name>
    <dbReference type="NCBI Taxonomy" id="294128"/>
    <lineage>
        <taxon>Eukaryota</taxon>
        <taxon>Metazoa</taxon>
        <taxon>Ecdysozoa</taxon>
        <taxon>Arthropoda</taxon>
        <taxon>Crustacea</taxon>
        <taxon>Multicrustacea</taxon>
        <taxon>Malacostraca</taxon>
        <taxon>Eumalacostraca</taxon>
        <taxon>Peracarida</taxon>
        <taxon>Amphipoda</taxon>
        <taxon>Senticaudata</taxon>
        <taxon>Talitrida</taxon>
        <taxon>Talitroidea</taxon>
        <taxon>Hyalellidae</taxon>
        <taxon>Hyalella</taxon>
    </lineage>
</organism>
<dbReference type="GO" id="GO:0004523">
    <property type="term" value="F:RNA-DNA hybrid ribonuclease activity"/>
    <property type="evidence" value="ECO:0007669"/>
    <property type="project" value="InterPro"/>
</dbReference>
<dbReference type="GO" id="GO:0003676">
    <property type="term" value="F:nucleic acid binding"/>
    <property type="evidence" value="ECO:0007669"/>
    <property type="project" value="InterPro"/>
</dbReference>
<dbReference type="CDD" id="cd09276">
    <property type="entry name" value="Rnase_HI_RT_non_LTR"/>
    <property type="match status" value="1"/>
</dbReference>
<proteinExistence type="predicted"/>
<dbReference type="PROSITE" id="PS50879">
    <property type="entry name" value="RNASE_H_1"/>
    <property type="match status" value="1"/>
</dbReference>
<feature type="domain" description="RNase H type-1" evidence="1">
    <location>
        <begin position="5"/>
        <end position="132"/>
    </location>
</feature>
<name>A0A8B7N0G7_HYAAZ</name>
<reference evidence="3" key="1">
    <citation type="submission" date="2025-08" db="UniProtKB">
        <authorList>
            <consortium name="RefSeq"/>
        </authorList>
    </citation>
    <scope>IDENTIFICATION</scope>
    <source>
        <tissue evidence="3">Whole organism</tissue>
    </source>
</reference>
<sequence length="260" mass="29367">MHLQNMQTQYIYTDGSKTNDAVGCAAAADAAAVSRRLRSNSSIYTAELVGISCARSLIDELPEDDFTIFTDSKSVMQALRVYNSSHPIVLEILKGLVRLAGARRAVSVCWVPGHVGVRGNERADEATIEAASSDQAIHSEQVPCRDHYPIKASIRHIWQEQWLNVRSKNRTTIKDCVQELSSSYQKSRKMEVALCRLRIGHTRLTHSYLIERRPMPYCNDCLVPLTVWHIMAECPSHRDKRQNYYPNSTALSSNEMLSRC</sequence>
<evidence type="ECO:0000259" key="1">
    <source>
        <dbReference type="PROSITE" id="PS50879"/>
    </source>
</evidence>
<keyword evidence="2" id="KW-1185">Reference proteome</keyword>
<dbReference type="RefSeq" id="XP_018007020.1">
    <property type="nucleotide sequence ID" value="XM_018151531.1"/>
</dbReference>
<dbReference type="Pfam" id="PF00075">
    <property type="entry name" value="RNase_H"/>
    <property type="match status" value="1"/>
</dbReference>
<accession>A0A8B7N0G7</accession>
<dbReference type="GeneID" id="108664837"/>
<dbReference type="InterPro" id="IPR012337">
    <property type="entry name" value="RNaseH-like_sf"/>
</dbReference>
<dbReference type="SUPFAM" id="SSF53098">
    <property type="entry name" value="Ribonuclease H-like"/>
    <property type="match status" value="1"/>
</dbReference>
<dbReference type="AlphaFoldDB" id="A0A8B7N0G7"/>
<protein>
    <submittedName>
        <fullName evidence="3">Uncharacterized protein LOC108664837</fullName>
    </submittedName>
</protein>
<dbReference type="InterPro" id="IPR036397">
    <property type="entry name" value="RNaseH_sf"/>
</dbReference>
<dbReference type="OrthoDB" id="6373941at2759"/>
<evidence type="ECO:0000313" key="3">
    <source>
        <dbReference type="RefSeq" id="XP_018007020.1"/>
    </source>
</evidence>
<dbReference type="Proteomes" id="UP000694843">
    <property type="component" value="Unplaced"/>
</dbReference>